<keyword evidence="5" id="KW-0378">Hydrolase</keyword>
<dbReference type="CDD" id="cd02035">
    <property type="entry name" value="ArsA"/>
    <property type="match status" value="1"/>
</dbReference>
<keyword evidence="8" id="KW-0812">Transmembrane</keyword>
<dbReference type="InterPro" id="IPR025723">
    <property type="entry name" value="ArsA/GET3_ATPase-like"/>
</dbReference>
<feature type="transmembrane region" description="Helical" evidence="8">
    <location>
        <begin position="119"/>
        <end position="141"/>
    </location>
</feature>
<evidence type="ECO:0000256" key="7">
    <source>
        <dbReference type="ARBA" id="ARBA00022840"/>
    </source>
</evidence>
<organism evidence="10">
    <name type="scientific">Hexamita inflata</name>
    <dbReference type="NCBI Taxonomy" id="28002"/>
    <lineage>
        <taxon>Eukaryota</taxon>
        <taxon>Metamonada</taxon>
        <taxon>Diplomonadida</taxon>
        <taxon>Hexamitidae</taxon>
        <taxon>Hexamitinae</taxon>
        <taxon>Hexamita</taxon>
    </lineage>
</organism>
<evidence type="ECO:0000256" key="5">
    <source>
        <dbReference type="ARBA" id="ARBA00022801"/>
    </source>
</evidence>
<evidence type="ECO:0000313" key="10">
    <source>
        <dbReference type="EMBL" id="CAI9964496.1"/>
    </source>
</evidence>
<evidence type="ECO:0000259" key="9">
    <source>
        <dbReference type="Pfam" id="PF02374"/>
    </source>
</evidence>
<dbReference type="InterPro" id="IPR016300">
    <property type="entry name" value="ATPase_ArsA/GET3"/>
</dbReference>
<dbReference type="Pfam" id="PF02374">
    <property type="entry name" value="ArsA_ATPase"/>
    <property type="match status" value="1"/>
</dbReference>
<feature type="domain" description="ArsA/GET3 Anion-transporting ATPase-like" evidence="9">
    <location>
        <begin position="203"/>
        <end position="506"/>
    </location>
</feature>
<comment type="caution">
    <text evidence="10">The sequence shown here is derived from an EMBL/GenBank/DDBJ whole genome shotgun (WGS) entry which is preliminary data.</text>
</comment>
<evidence type="ECO:0000313" key="11">
    <source>
        <dbReference type="EMBL" id="CAL6059604.1"/>
    </source>
</evidence>
<keyword evidence="2" id="KW-0813">Transport</keyword>
<evidence type="ECO:0000256" key="3">
    <source>
        <dbReference type="ARBA" id="ARBA00022490"/>
    </source>
</evidence>
<protein>
    <submittedName>
        <fullName evidence="10">Arsenical pump-driving ATPase</fullName>
    </submittedName>
    <submittedName>
        <fullName evidence="11">Arsenical_pump-driving ATPase</fullName>
    </submittedName>
</protein>
<reference evidence="10" key="1">
    <citation type="submission" date="2023-06" db="EMBL/GenBank/DDBJ databases">
        <authorList>
            <person name="Kurt Z."/>
        </authorList>
    </citation>
    <scope>NUCLEOTIDE SEQUENCE</scope>
</reference>
<comment type="similarity">
    <text evidence="1">Belongs to the arsA ATPase family.</text>
</comment>
<evidence type="ECO:0000313" key="12">
    <source>
        <dbReference type="Proteomes" id="UP001642409"/>
    </source>
</evidence>
<keyword evidence="7" id="KW-0067">ATP-binding</keyword>
<dbReference type="NCBIfam" id="TIGR00345">
    <property type="entry name" value="GET3_arsA_TRC40"/>
    <property type="match status" value="1"/>
</dbReference>
<dbReference type="GO" id="GO:0005524">
    <property type="term" value="F:ATP binding"/>
    <property type="evidence" value="ECO:0007669"/>
    <property type="project" value="UniProtKB-KW"/>
</dbReference>
<dbReference type="GO" id="GO:0016887">
    <property type="term" value="F:ATP hydrolysis activity"/>
    <property type="evidence" value="ECO:0007669"/>
    <property type="project" value="InterPro"/>
</dbReference>
<sequence>MFVISAALQSCFNSLNLQLMSKKFELSFDAKCDHWYAKLNAEFVIEIDHISLTFSKYITVDSEQKGYQQFDCSDTIPFNPNCTVLLEQVNENINTNLSLGSEQFTNFLIHYEEPVSKTVIAVSVISFFAVVALFISSFILIKHRQRKLAEQRSQQQQMLVTLQSSHIMMCNSFFFIIILIIPSSFIWSKFPLQSMNLLTNKYRYIFVGGKGGVGKTTNSCSLAVQLAARTSSKILLISTDPAHNVSDAFGQQFSSDIQPVNNVPNLFAVEMDPSQKLNNVEKPAEDSKFSAMFEQISSLMKNVSSFPGIDEIMNFMVVMKLAMNDEYETVVFDTAPTGHTMRFLEIPRMAQKLFQTIDGIWAQVQPMMQMIGPMMGVEMGDMDGTFNTVKENLKLCAKVQERFEDPAQTTFVCVCIPEFLSLYETERLVQHLARINIDCNTIIINQVLNVGSKCNCQLCKARSNMQKKYIKQMEELYDDFQLIKMPMLEKEVRGSTDLKGFGDMLINGVKFEK</sequence>
<keyword evidence="6" id="KW-0256">Endoplasmic reticulum</keyword>
<dbReference type="FunFam" id="3.40.50.300:FF:001459">
    <property type="entry name" value="ATPase ASNA1 homolog"/>
    <property type="match status" value="1"/>
</dbReference>
<dbReference type="PANTHER" id="PTHR10803:SF3">
    <property type="entry name" value="ATPASE GET3"/>
    <property type="match status" value="1"/>
</dbReference>
<dbReference type="EMBL" id="CAXDID020000226">
    <property type="protein sequence ID" value="CAL6059604.1"/>
    <property type="molecule type" value="Genomic_DNA"/>
</dbReference>
<evidence type="ECO:0000256" key="6">
    <source>
        <dbReference type="ARBA" id="ARBA00022824"/>
    </source>
</evidence>
<keyword evidence="8" id="KW-1133">Transmembrane helix</keyword>
<dbReference type="SUPFAM" id="SSF52540">
    <property type="entry name" value="P-loop containing nucleoside triphosphate hydrolases"/>
    <property type="match status" value="1"/>
</dbReference>
<evidence type="ECO:0000256" key="2">
    <source>
        <dbReference type="ARBA" id="ARBA00022448"/>
    </source>
</evidence>
<keyword evidence="12" id="KW-1185">Reference proteome</keyword>
<reference evidence="11 12" key="2">
    <citation type="submission" date="2024-07" db="EMBL/GenBank/DDBJ databases">
        <authorList>
            <person name="Akdeniz Z."/>
        </authorList>
    </citation>
    <scope>NUCLEOTIDE SEQUENCE [LARGE SCALE GENOMIC DNA]</scope>
</reference>
<dbReference type="GO" id="GO:0071816">
    <property type="term" value="P:tail-anchored membrane protein insertion into ER membrane"/>
    <property type="evidence" value="ECO:0007669"/>
    <property type="project" value="TreeGrafter"/>
</dbReference>
<evidence type="ECO:0000256" key="8">
    <source>
        <dbReference type="SAM" id="Phobius"/>
    </source>
</evidence>
<evidence type="ECO:0000256" key="1">
    <source>
        <dbReference type="ARBA" id="ARBA00011040"/>
    </source>
</evidence>
<dbReference type="Proteomes" id="UP001642409">
    <property type="component" value="Unassembled WGS sequence"/>
</dbReference>
<accession>A0AA86UTY1</accession>
<dbReference type="GO" id="GO:0043529">
    <property type="term" value="C:GET complex"/>
    <property type="evidence" value="ECO:0007669"/>
    <property type="project" value="TreeGrafter"/>
</dbReference>
<evidence type="ECO:0000256" key="4">
    <source>
        <dbReference type="ARBA" id="ARBA00022741"/>
    </source>
</evidence>
<dbReference type="Gene3D" id="3.40.50.300">
    <property type="entry name" value="P-loop containing nucleotide triphosphate hydrolases"/>
    <property type="match status" value="1"/>
</dbReference>
<dbReference type="PANTHER" id="PTHR10803">
    <property type="entry name" value="ARSENICAL PUMP-DRIVING ATPASE ARSENITE-TRANSLOCATING ATPASE"/>
    <property type="match status" value="1"/>
</dbReference>
<keyword evidence="8" id="KW-0472">Membrane</keyword>
<proteinExistence type="inferred from homology"/>
<keyword evidence="4" id="KW-0547">Nucleotide-binding</keyword>
<gene>
    <name evidence="11" type="ORF">HINF_LOCUS48825</name>
    <name evidence="10" type="ORF">HINF_LOCUS52141</name>
</gene>
<dbReference type="EMBL" id="CATOUU010000977">
    <property type="protein sequence ID" value="CAI9964496.1"/>
    <property type="molecule type" value="Genomic_DNA"/>
</dbReference>
<feature type="transmembrane region" description="Helical" evidence="8">
    <location>
        <begin position="162"/>
        <end position="187"/>
    </location>
</feature>
<name>A0AA86UTY1_9EUKA</name>
<dbReference type="InterPro" id="IPR027417">
    <property type="entry name" value="P-loop_NTPase"/>
</dbReference>
<dbReference type="AlphaFoldDB" id="A0AA86UTY1"/>
<keyword evidence="3" id="KW-0963">Cytoplasm</keyword>